<sequence>MADPRVLLVLTSHDDLGGVRKTGYYVGEAAHPWKEFIDAGFDVDLASIAGGTPPQDGYDESDDVQRAFLADSKVSAQLADTARLDDVDPEAYDAVLLVGGHGTMWDFPSSTALAAVGRDIYESGGVLAAVCHGPSGLVNMKLADGTPLIAGKTVAGFTNEEEAAVGLTEAVPFLLADKLTEQGATHVPAPAWSEHVEVDGRLVTGQNPQSAAAVGREVVKLLKG</sequence>
<protein>
    <submittedName>
        <fullName evidence="5">ThiJ/PfpI domain protein</fullName>
    </submittedName>
</protein>
<dbReference type="GO" id="GO:0005737">
    <property type="term" value="C:cytoplasm"/>
    <property type="evidence" value="ECO:0007669"/>
    <property type="project" value="TreeGrafter"/>
</dbReference>
<dbReference type="EMBL" id="CP001737">
    <property type="protein sequence ID" value="ACV80582.1"/>
    <property type="molecule type" value="Genomic_DNA"/>
</dbReference>
<dbReference type="CDD" id="cd03141">
    <property type="entry name" value="GATase1_Hsp31_like"/>
    <property type="match status" value="1"/>
</dbReference>
<keyword evidence="1" id="KW-0346">Stress response</keyword>
<dbReference type="HOGENOM" id="CLU_070319_1_1_11"/>
<evidence type="ECO:0000256" key="2">
    <source>
        <dbReference type="ARBA" id="ARBA00023239"/>
    </source>
</evidence>
<dbReference type="KEGG" id="nml:Namu_4294"/>
<reference evidence="5 6" key="2">
    <citation type="journal article" date="2010" name="Stand. Genomic Sci.">
        <title>Complete genome sequence of Nakamurella multipartita type strain (Y-104).</title>
        <authorList>
            <person name="Tice H."/>
            <person name="Mayilraj S."/>
            <person name="Sims D."/>
            <person name="Lapidus A."/>
            <person name="Nolan M."/>
            <person name="Lucas S."/>
            <person name="Glavina Del Rio T."/>
            <person name="Copeland A."/>
            <person name="Cheng J.F."/>
            <person name="Meincke L."/>
            <person name="Bruce D."/>
            <person name="Goodwin L."/>
            <person name="Pitluck S."/>
            <person name="Ivanova N."/>
            <person name="Mavromatis K."/>
            <person name="Ovchinnikova G."/>
            <person name="Pati A."/>
            <person name="Chen A."/>
            <person name="Palaniappan K."/>
            <person name="Land M."/>
            <person name="Hauser L."/>
            <person name="Chang Y.J."/>
            <person name="Jeffries C.D."/>
            <person name="Detter J.C."/>
            <person name="Brettin T."/>
            <person name="Rohde M."/>
            <person name="Goker M."/>
            <person name="Bristow J."/>
            <person name="Eisen J.A."/>
            <person name="Markowitz V."/>
            <person name="Hugenholtz P."/>
            <person name="Kyrpides N.C."/>
            <person name="Klenk H.P."/>
            <person name="Chen F."/>
        </authorList>
    </citation>
    <scope>NUCLEOTIDE SEQUENCE [LARGE SCALE GENOMIC DNA]</scope>
    <source>
        <strain evidence="6">ATCC 700099 / DSM 44233 / CIP 104796 / JCM 9543 / NBRC 105858 / Y-104</strain>
    </source>
</reference>
<keyword evidence="6" id="KW-1185">Reference proteome</keyword>
<dbReference type="AlphaFoldDB" id="C8XJM1"/>
<dbReference type="InterPro" id="IPR050325">
    <property type="entry name" value="Prot/Nucl_acid_deglycase"/>
</dbReference>
<dbReference type="STRING" id="479431.Namu_4294"/>
<dbReference type="InParanoid" id="C8XJM1"/>
<name>C8XJM1_NAKMY</name>
<proteinExistence type="inferred from homology"/>
<evidence type="ECO:0000259" key="4">
    <source>
        <dbReference type="Pfam" id="PF01965"/>
    </source>
</evidence>
<dbReference type="GO" id="GO:0019172">
    <property type="term" value="F:glyoxalase III activity"/>
    <property type="evidence" value="ECO:0007669"/>
    <property type="project" value="TreeGrafter"/>
</dbReference>
<reference evidence="6" key="1">
    <citation type="submission" date="2009-09" db="EMBL/GenBank/DDBJ databases">
        <title>The complete genome of Nakamurella multipartita DSM 44233.</title>
        <authorList>
            <consortium name="US DOE Joint Genome Institute (JGI-PGF)"/>
            <person name="Lucas S."/>
            <person name="Copeland A."/>
            <person name="Lapidus A."/>
            <person name="Glavina del Rio T."/>
            <person name="Dalin E."/>
            <person name="Tice H."/>
            <person name="Bruce D."/>
            <person name="Goodwin L."/>
            <person name="Pitluck S."/>
            <person name="Kyrpides N."/>
            <person name="Mavromatis K."/>
            <person name="Ivanova N."/>
            <person name="Ovchinnikova G."/>
            <person name="Sims D."/>
            <person name="Meincke L."/>
            <person name="Brettin T."/>
            <person name="Detter J.C."/>
            <person name="Han C."/>
            <person name="Larimer F."/>
            <person name="Land M."/>
            <person name="Hauser L."/>
            <person name="Markowitz V."/>
            <person name="Cheng J.-F."/>
            <person name="Hugenholtz P."/>
            <person name="Woyke T."/>
            <person name="Wu D."/>
            <person name="Klenk H.-P."/>
            <person name="Eisen J.A."/>
        </authorList>
    </citation>
    <scope>NUCLEOTIDE SEQUENCE [LARGE SCALE GENOMIC DNA]</scope>
    <source>
        <strain evidence="6">ATCC 700099 / DSM 44233 / CIP 104796 / JCM 9543 / NBRC 105858 / Y-104</strain>
    </source>
</reference>
<dbReference type="eggNOG" id="COG0693">
    <property type="taxonomic scope" value="Bacteria"/>
</dbReference>
<dbReference type="Proteomes" id="UP000002218">
    <property type="component" value="Chromosome"/>
</dbReference>
<dbReference type="InterPro" id="IPR029062">
    <property type="entry name" value="Class_I_gatase-like"/>
</dbReference>
<dbReference type="InterPro" id="IPR002818">
    <property type="entry name" value="DJ-1/PfpI"/>
</dbReference>
<organism evidence="5 6">
    <name type="scientific">Nakamurella multipartita (strain ATCC 700099 / DSM 44233 / CIP 104796 / JCM 9543 / NBRC 105858 / Y-104)</name>
    <name type="common">Microsphaera multipartita</name>
    <dbReference type="NCBI Taxonomy" id="479431"/>
    <lineage>
        <taxon>Bacteria</taxon>
        <taxon>Bacillati</taxon>
        <taxon>Actinomycetota</taxon>
        <taxon>Actinomycetes</taxon>
        <taxon>Nakamurellales</taxon>
        <taxon>Nakamurellaceae</taxon>
        <taxon>Nakamurella</taxon>
    </lineage>
</organism>
<dbReference type="SUPFAM" id="SSF52317">
    <property type="entry name" value="Class I glutamine amidotransferase-like"/>
    <property type="match status" value="1"/>
</dbReference>
<gene>
    <name evidence="5" type="ordered locus">Namu_4294</name>
</gene>
<feature type="domain" description="DJ-1/PfpI" evidence="4">
    <location>
        <begin position="28"/>
        <end position="220"/>
    </location>
</feature>
<dbReference type="PANTHER" id="PTHR48094:SF11">
    <property type="entry name" value="GLUTATHIONE-INDEPENDENT GLYOXALASE HSP31-RELATED"/>
    <property type="match status" value="1"/>
</dbReference>
<dbReference type="OrthoDB" id="9792284at2"/>
<evidence type="ECO:0000256" key="3">
    <source>
        <dbReference type="ARBA" id="ARBA00038493"/>
    </source>
</evidence>
<accession>C8XJM1</accession>
<keyword evidence="2" id="KW-0456">Lyase</keyword>
<comment type="similarity">
    <text evidence="3">Belongs to the peptidase C56 family. HSP31-like subfamily.</text>
</comment>
<dbReference type="RefSeq" id="WP_015749407.1">
    <property type="nucleotide sequence ID" value="NC_013235.1"/>
</dbReference>
<evidence type="ECO:0000313" key="5">
    <source>
        <dbReference type="EMBL" id="ACV80582.1"/>
    </source>
</evidence>
<evidence type="ECO:0000256" key="1">
    <source>
        <dbReference type="ARBA" id="ARBA00023016"/>
    </source>
</evidence>
<dbReference type="PANTHER" id="PTHR48094">
    <property type="entry name" value="PROTEIN/NUCLEIC ACID DEGLYCASE DJ-1-RELATED"/>
    <property type="match status" value="1"/>
</dbReference>
<evidence type="ECO:0000313" key="6">
    <source>
        <dbReference type="Proteomes" id="UP000002218"/>
    </source>
</evidence>
<dbReference type="GO" id="GO:0019243">
    <property type="term" value="P:methylglyoxal catabolic process to D-lactate via S-lactoyl-glutathione"/>
    <property type="evidence" value="ECO:0007669"/>
    <property type="project" value="TreeGrafter"/>
</dbReference>
<dbReference type="Pfam" id="PF01965">
    <property type="entry name" value="DJ-1_PfpI"/>
    <property type="match status" value="1"/>
</dbReference>
<dbReference type="Gene3D" id="3.40.50.880">
    <property type="match status" value="1"/>
</dbReference>